<dbReference type="InterPro" id="IPR012340">
    <property type="entry name" value="NA-bd_OB-fold"/>
</dbReference>
<dbReference type="PROSITE" id="PS50126">
    <property type="entry name" value="S1"/>
    <property type="match status" value="3"/>
</dbReference>
<accession>A0A8K0P057</accession>
<dbReference type="Pfam" id="PF00575">
    <property type="entry name" value="S1"/>
    <property type="match status" value="1"/>
</dbReference>
<feature type="domain" description="S1 motif" evidence="1">
    <location>
        <begin position="63"/>
        <end position="138"/>
    </location>
</feature>
<evidence type="ECO:0000259" key="1">
    <source>
        <dbReference type="PROSITE" id="PS50126"/>
    </source>
</evidence>
<dbReference type="InterPro" id="IPR003029">
    <property type="entry name" value="S1_domain"/>
</dbReference>
<evidence type="ECO:0000313" key="2">
    <source>
        <dbReference type="EMBL" id="KAG8226324.1"/>
    </source>
</evidence>
<dbReference type="OrthoDB" id="412781at2759"/>
<dbReference type="PANTHER" id="PTHR23270">
    <property type="entry name" value="PROGRAMMED CELL DEATH PROTEIN 11 PRE-RRNA PROCESSING PROTEIN RRP5"/>
    <property type="match status" value="1"/>
</dbReference>
<dbReference type="GO" id="GO:0032040">
    <property type="term" value="C:small-subunit processome"/>
    <property type="evidence" value="ECO:0007669"/>
    <property type="project" value="TreeGrafter"/>
</dbReference>
<feature type="domain" description="S1 motif" evidence="1">
    <location>
        <begin position="244"/>
        <end position="315"/>
    </location>
</feature>
<dbReference type="EMBL" id="KZ308275">
    <property type="protein sequence ID" value="KAG8226324.1"/>
    <property type="molecule type" value="Genomic_DNA"/>
</dbReference>
<comment type="caution">
    <text evidence="2">The sequence shown here is derived from an EMBL/GenBank/DDBJ whole genome shotgun (WGS) entry which is preliminary data.</text>
</comment>
<reference evidence="2" key="2">
    <citation type="submission" date="2017-10" db="EMBL/GenBank/DDBJ databases">
        <title>Ladona fulva Genome sequencing and assembly.</title>
        <authorList>
            <person name="Murali S."/>
            <person name="Richards S."/>
            <person name="Bandaranaike D."/>
            <person name="Bellair M."/>
            <person name="Blankenburg K."/>
            <person name="Chao H."/>
            <person name="Dinh H."/>
            <person name="Doddapaneni H."/>
            <person name="Dugan-Rocha S."/>
            <person name="Elkadiri S."/>
            <person name="Gnanaolivu R."/>
            <person name="Hernandez B."/>
            <person name="Skinner E."/>
            <person name="Javaid M."/>
            <person name="Lee S."/>
            <person name="Li M."/>
            <person name="Ming W."/>
            <person name="Munidasa M."/>
            <person name="Muniz J."/>
            <person name="Nguyen L."/>
            <person name="Hughes D."/>
            <person name="Osuji N."/>
            <person name="Pu L.-L."/>
            <person name="Puazo M."/>
            <person name="Qu C."/>
            <person name="Quiroz J."/>
            <person name="Raj R."/>
            <person name="Weissenberger G."/>
            <person name="Xin Y."/>
            <person name="Zou X."/>
            <person name="Han Y."/>
            <person name="Worley K."/>
            <person name="Muzny D."/>
            <person name="Gibbs R."/>
        </authorList>
    </citation>
    <scope>NUCLEOTIDE SEQUENCE</scope>
    <source>
        <strain evidence="2">Sampled in the wild</strain>
    </source>
</reference>
<dbReference type="PANTHER" id="PTHR23270:SF10">
    <property type="entry name" value="PROTEIN RRP5 HOMOLOG"/>
    <property type="match status" value="1"/>
</dbReference>
<dbReference type="GO" id="GO:0003723">
    <property type="term" value="F:RNA binding"/>
    <property type="evidence" value="ECO:0007669"/>
    <property type="project" value="TreeGrafter"/>
</dbReference>
<sequence length="324" mass="36229">MNFKGFVYRDHTGNYNLKVSDIKHARVLYTLPLLNTVYLSIFLGTKDLLVAPREDLPGTPAVNKVIKDAKVLSASKKGVWVSLGNNDKCKGFILRRRLKDGEEVAPEKVKQLYPVGKEITVRIYRKDVMENIFICSAQKSEVTSDIYSPEDIKVGMKVSGKILELKEKGLDIRLGKNCQGFVPLSHFADFPLKYPEKRFSKGKEVEARVLKVNPEKGNVVLTLKQSLIKSELPIIASYEDAAKSTLADGVIVKIFDKGLILVFYNDVKGYVNISQTGCSSSDPKELKEAYFVGQVVKCRIISCYPPKSKLILSLLLDEDKCSSE</sequence>
<feature type="domain" description="S1 motif" evidence="1">
    <location>
        <begin position="155"/>
        <end position="224"/>
    </location>
</feature>
<dbReference type="GO" id="GO:0006364">
    <property type="term" value="P:rRNA processing"/>
    <property type="evidence" value="ECO:0007669"/>
    <property type="project" value="InterPro"/>
</dbReference>
<dbReference type="SMART" id="SM00316">
    <property type="entry name" value="S1"/>
    <property type="match status" value="3"/>
</dbReference>
<keyword evidence="3" id="KW-1185">Reference proteome</keyword>
<protein>
    <recommendedName>
        <fullName evidence="1">S1 motif domain-containing protein</fullName>
    </recommendedName>
</protein>
<feature type="non-terminal residue" evidence="2">
    <location>
        <position position="1"/>
    </location>
</feature>
<reference evidence="2" key="1">
    <citation type="submission" date="2013-04" db="EMBL/GenBank/DDBJ databases">
        <authorList>
            <person name="Qu J."/>
            <person name="Murali S.C."/>
            <person name="Bandaranaike D."/>
            <person name="Bellair M."/>
            <person name="Blankenburg K."/>
            <person name="Chao H."/>
            <person name="Dinh H."/>
            <person name="Doddapaneni H."/>
            <person name="Downs B."/>
            <person name="Dugan-Rocha S."/>
            <person name="Elkadiri S."/>
            <person name="Gnanaolivu R.D."/>
            <person name="Hernandez B."/>
            <person name="Javaid M."/>
            <person name="Jayaseelan J.C."/>
            <person name="Lee S."/>
            <person name="Li M."/>
            <person name="Ming W."/>
            <person name="Munidasa M."/>
            <person name="Muniz J."/>
            <person name="Nguyen L."/>
            <person name="Ongeri F."/>
            <person name="Osuji N."/>
            <person name="Pu L.-L."/>
            <person name="Puazo M."/>
            <person name="Qu C."/>
            <person name="Quiroz J."/>
            <person name="Raj R."/>
            <person name="Weissenberger G."/>
            <person name="Xin Y."/>
            <person name="Zou X."/>
            <person name="Han Y."/>
            <person name="Richards S."/>
            <person name="Worley K."/>
            <person name="Muzny D."/>
            <person name="Gibbs R."/>
        </authorList>
    </citation>
    <scope>NUCLEOTIDE SEQUENCE</scope>
    <source>
        <strain evidence="2">Sampled in the wild</strain>
    </source>
</reference>
<dbReference type="AlphaFoldDB" id="A0A8K0P057"/>
<dbReference type="Gene3D" id="2.40.50.140">
    <property type="entry name" value="Nucleic acid-binding proteins"/>
    <property type="match status" value="2"/>
</dbReference>
<organism evidence="2 3">
    <name type="scientific">Ladona fulva</name>
    <name type="common">Scarce chaser dragonfly</name>
    <name type="synonym">Libellula fulva</name>
    <dbReference type="NCBI Taxonomy" id="123851"/>
    <lineage>
        <taxon>Eukaryota</taxon>
        <taxon>Metazoa</taxon>
        <taxon>Ecdysozoa</taxon>
        <taxon>Arthropoda</taxon>
        <taxon>Hexapoda</taxon>
        <taxon>Insecta</taxon>
        <taxon>Pterygota</taxon>
        <taxon>Palaeoptera</taxon>
        <taxon>Odonata</taxon>
        <taxon>Epiprocta</taxon>
        <taxon>Anisoptera</taxon>
        <taxon>Libelluloidea</taxon>
        <taxon>Libellulidae</taxon>
        <taxon>Ladona</taxon>
    </lineage>
</organism>
<dbReference type="InterPro" id="IPR045209">
    <property type="entry name" value="Rrp5"/>
</dbReference>
<evidence type="ECO:0000313" key="3">
    <source>
        <dbReference type="Proteomes" id="UP000792457"/>
    </source>
</evidence>
<dbReference type="Proteomes" id="UP000792457">
    <property type="component" value="Unassembled WGS sequence"/>
</dbReference>
<proteinExistence type="predicted"/>
<dbReference type="InterPro" id="IPR057302">
    <property type="entry name" value="Rrp5_S1"/>
</dbReference>
<dbReference type="FunFam" id="2.40.50.140:FF:000103">
    <property type="entry name" value="protein RRP5 homolog"/>
    <property type="match status" value="2"/>
</dbReference>
<name>A0A8K0P057_LADFU</name>
<dbReference type="Pfam" id="PF23459">
    <property type="entry name" value="S1_RRP5"/>
    <property type="match status" value="1"/>
</dbReference>
<gene>
    <name evidence="2" type="ORF">J437_LFUL011437</name>
</gene>
<dbReference type="SUPFAM" id="SSF50249">
    <property type="entry name" value="Nucleic acid-binding proteins"/>
    <property type="match status" value="3"/>
</dbReference>